<sequence>MAITISISMSGDIHRSGDYSLASGMLLLRVACGTLFLLEDAFHITGSKRRGSSGDKRATASSRLGRPVKFPLELNAETFALLGRHDVMLEDFGESPPSPPTHDCDGFPIVHIIRMVSAVAASPDSACAHRNDGLSPYPLYINS</sequence>
<protein>
    <submittedName>
        <fullName evidence="1">Uncharacterized protein</fullName>
    </submittedName>
</protein>
<name>A0A0G4FUS1_9ALVE</name>
<evidence type="ECO:0000313" key="1">
    <source>
        <dbReference type="EMBL" id="CEM18696.1"/>
    </source>
</evidence>
<reference evidence="1" key="1">
    <citation type="submission" date="2014-11" db="EMBL/GenBank/DDBJ databases">
        <authorList>
            <person name="Otto D Thomas"/>
            <person name="Naeem Raeece"/>
        </authorList>
    </citation>
    <scope>NUCLEOTIDE SEQUENCE</scope>
</reference>
<dbReference type="VEuPathDB" id="CryptoDB:Cvel_3773"/>
<dbReference type="AlphaFoldDB" id="A0A0G4FUS1"/>
<gene>
    <name evidence="1" type="ORF">Cvel_3773</name>
</gene>
<dbReference type="EMBL" id="CDMZ01000650">
    <property type="protein sequence ID" value="CEM18696.1"/>
    <property type="molecule type" value="Genomic_DNA"/>
</dbReference>
<proteinExistence type="predicted"/>
<accession>A0A0G4FUS1</accession>
<organism evidence="1">
    <name type="scientific">Chromera velia CCMP2878</name>
    <dbReference type="NCBI Taxonomy" id="1169474"/>
    <lineage>
        <taxon>Eukaryota</taxon>
        <taxon>Sar</taxon>
        <taxon>Alveolata</taxon>
        <taxon>Colpodellida</taxon>
        <taxon>Chromeraceae</taxon>
        <taxon>Chromera</taxon>
    </lineage>
</organism>